<dbReference type="AlphaFoldDB" id="A0ABC8U0U9"/>
<name>A0ABC8U0U9_9AQUA</name>
<dbReference type="EMBL" id="CAUOFW020006502">
    <property type="protein sequence ID" value="CAK9174950.1"/>
    <property type="molecule type" value="Genomic_DNA"/>
</dbReference>
<keyword evidence="2" id="KW-1185">Reference proteome</keyword>
<protein>
    <submittedName>
        <fullName evidence="1">Uncharacterized protein</fullName>
    </submittedName>
</protein>
<sequence length="147" mass="16276">MGEIYCKRKSTHDGLKTWGQLGNQLTAYTLKVNHLGVFVILNLHDRQNVVCYMFVLLPNPENTIAADSHSLGKSVFSYDFSSAIAVNRAWSKPFGLEEELKPVPVTATGTVLCTSVDTVRRIAMRPTSRSLGPMLGVGTCTELRDRF</sequence>
<organism evidence="1 2">
    <name type="scientific">Ilex paraguariensis</name>
    <name type="common">yerba mate</name>
    <dbReference type="NCBI Taxonomy" id="185542"/>
    <lineage>
        <taxon>Eukaryota</taxon>
        <taxon>Viridiplantae</taxon>
        <taxon>Streptophyta</taxon>
        <taxon>Embryophyta</taxon>
        <taxon>Tracheophyta</taxon>
        <taxon>Spermatophyta</taxon>
        <taxon>Magnoliopsida</taxon>
        <taxon>eudicotyledons</taxon>
        <taxon>Gunneridae</taxon>
        <taxon>Pentapetalae</taxon>
        <taxon>asterids</taxon>
        <taxon>campanulids</taxon>
        <taxon>Aquifoliales</taxon>
        <taxon>Aquifoliaceae</taxon>
        <taxon>Ilex</taxon>
    </lineage>
</organism>
<comment type="caution">
    <text evidence="1">The sequence shown here is derived from an EMBL/GenBank/DDBJ whole genome shotgun (WGS) entry which is preliminary data.</text>
</comment>
<evidence type="ECO:0000313" key="1">
    <source>
        <dbReference type="EMBL" id="CAK9174950.1"/>
    </source>
</evidence>
<accession>A0ABC8U0U9</accession>
<reference evidence="1 2" key="1">
    <citation type="submission" date="2024-02" db="EMBL/GenBank/DDBJ databases">
        <authorList>
            <person name="Vignale AGUSTIN F."/>
            <person name="Sosa J E."/>
            <person name="Modenutti C."/>
        </authorList>
    </citation>
    <scope>NUCLEOTIDE SEQUENCE [LARGE SCALE GENOMIC DNA]</scope>
</reference>
<proteinExistence type="predicted"/>
<evidence type="ECO:0000313" key="2">
    <source>
        <dbReference type="Proteomes" id="UP001642360"/>
    </source>
</evidence>
<gene>
    <name evidence="1" type="ORF">ILEXP_LOCUS44736</name>
</gene>
<dbReference type="Proteomes" id="UP001642360">
    <property type="component" value="Unassembled WGS sequence"/>
</dbReference>